<name>A0A0E9VLT5_ANGAN</name>
<reference evidence="1" key="1">
    <citation type="submission" date="2014-11" db="EMBL/GenBank/DDBJ databases">
        <authorList>
            <person name="Amaro Gonzalez C."/>
        </authorList>
    </citation>
    <scope>NUCLEOTIDE SEQUENCE</scope>
</reference>
<organism evidence="1">
    <name type="scientific">Anguilla anguilla</name>
    <name type="common">European freshwater eel</name>
    <name type="synonym">Muraena anguilla</name>
    <dbReference type="NCBI Taxonomy" id="7936"/>
    <lineage>
        <taxon>Eukaryota</taxon>
        <taxon>Metazoa</taxon>
        <taxon>Chordata</taxon>
        <taxon>Craniata</taxon>
        <taxon>Vertebrata</taxon>
        <taxon>Euteleostomi</taxon>
        <taxon>Actinopterygii</taxon>
        <taxon>Neopterygii</taxon>
        <taxon>Teleostei</taxon>
        <taxon>Anguilliformes</taxon>
        <taxon>Anguillidae</taxon>
        <taxon>Anguilla</taxon>
    </lineage>
</organism>
<sequence>MLHRHGCHYAQRWICYAFGLIYIRSWFPCETTQKYIHTYASSIVATNLDSHLQGSSRLAAKNIPP</sequence>
<dbReference type="AlphaFoldDB" id="A0A0E9VLT5"/>
<protein>
    <submittedName>
        <fullName evidence="1">Uncharacterized protein</fullName>
    </submittedName>
</protein>
<reference evidence="1" key="2">
    <citation type="journal article" date="2015" name="Fish Shellfish Immunol.">
        <title>Early steps in the European eel (Anguilla anguilla)-Vibrio vulnificus interaction in the gills: Role of the RtxA13 toxin.</title>
        <authorList>
            <person name="Callol A."/>
            <person name="Pajuelo D."/>
            <person name="Ebbesson L."/>
            <person name="Teles M."/>
            <person name="MacKenzie S."/>
            <person name="Amaro C."/>
        </authorList>
    </citation>
    <scope>NUCLEOTIDE SEQUENCE</scope>
</reference>
<proteinExistence type="predicted"/>
<dbReference type="EMBL" id="GBXM01029555">
    <property type="protein sequence ID" value="JAH79022.1"/>
    <property type="molecule type" value="Transcribed_RNA"/>
</dbReference>
<evidence type="ECO:0000313" key="1">
    <source>
        <dbReference type="EMBL" id="JAH79022.1"/>
    </source>
</evidence>
<accession>A0A0E9VLT5</accession>